<dbReference type="GO" id="GO:0004386">
    <property type="term" value="F:helicase activity"/>
    <property type="evidence" value="ECO:0007669"/>
    <property type="project" value="UniProtKB-KW"/>
</dbReference>
<dbReference type="InterPro" id="IPR027417">
    <property type="entry name" value="P-loop_NTPase"/>
</dbReference>
<sequence length="360" mass="39256">MAKGDDAVRKKKNKVLRKRLNADPSTLSTRIAGIIAAKQRRKQGKRRQCETKNCQPPVCVSTGNSRDGIMSRLAGEASVTVGMCFTLPTPEDPFNEGIRKKEPKANKKKKLKAKKLVSEMNSEKVEGKQKVKASPKTVVECLNAIQEAFVKDGTFSGNKAKPVMVNTWGMKFWKSCSEGSDVLETSGGSSTVEQIAWVVSTAAAMFTKKVKGDANPFLLFLVPSKEKAIKVRSVCKHLKGLGVQTVSIHSGKSLDQQIDGLKSCEPDFLVSTPDRLLELIAVKAVDISAISLLVVDGLESFAKDGSFEKIKSIREAVTGVPQTVIFNNSSDRITSSTQRKLLRKQFCTLSLYDSVTSQNA</sequence>
<dbReference type="Proteomes" id="UP000316621">
    <property type="component" value="Chromosome 9"/>
</dbReference>
<dbReference type="InterPro" id="IPR011545">
    <property type="entry name" value="DEAD/DEAH_box_helicase_dom"/>
</dbReference>
<dbReference type="GO" id="GO:0003676">
    <property type="term" value="F:nucleic acid binding"/>
    <property type="evidence" value="ECO:0007669"/>
    <property type="project" value="InterPro"/>
</dbReference>
<evidence type="ECO:0000256" key="5">
    <source>
        <dbReference type="SAM" id="MobiDB-lite"/>
    </source>
</evidence>
<keyword evidence="4" id="KW-0067">ATP-binding</keyword>
<evidence type="ECO:0000259" key="6">
    <source>
        <dbReference type="Pfam" id="PF00270"/>
    </source>
</evidence>
<keyword evidence="1" id="KW-0547">Nucleotide-binding</keyword>
<organism evidence="7 8">
    <name type="scientific">Papaver somniferum</name>
    <name type="common">Opium poppy</name>
    <dbReference type="NCBI Taxonomy" id="3469"/>
    <lineage>
        <taxon>Eukaryota</taxon>
        <taxon>Viridiplantae</taxon>
        <taxon>Streptophyta</taxon>
        <taxon>Embryophyta</taxon>
        <taxon>Tracheophyta</taxon>
        <taxon>Spermatophyta</taxon>
        <taxon>Magnoliopsida</taxon>
        <taxon>Ranunculales</taxon>
        <taxon>Papaveraceae</taxon>
        <taxon>Papaveroideae</taxon>
        <taxon>Papaver</taxon>
    </lineage>
</organism>
<feature type="domain" description="DEAD/DEAH-box helicase" evidence="6">
    <location>
        <begin position="207"/>
        <end position="324"/>
    </location>
</feature>
<evidence type="ECO:0000313" key="7">
    <source>
        <dbReference type="EMBL" id="RZC76776.1"/>
    </source>
</evidence>
<dbReference type="EMBL" id="CM010723">
    <property type="protein sequence ID" value="RZC76776.1"/>
    <property type="molecule type" value="Genomic_DNA"/>
</dbReference>
<dbReference type="GO" id="GO:0016787">
    <property type="term" value="F:hydrolase activity"/>
    <property type="evidence" value="ECO:0007669"/>
    <property type="project" value="UniProtKB-KW"/>
</dbReference>
<reference evidence="7 8" key="1">
    <citation type="journal article" date="2018" name="Science">
        <title>The opium poppy genome and morphinan production.</title>
        <authorList>
            <person name="Guo L."/>
            <person name="Winzer T."/>
            <person name="Yang X."/>
            <person name="Li Y."/>
            <person name="Ning Z."/>
            <person name="He Z."/>
            <person name="Teodor R."/>
            <person name="Lu Y."/>
            <person name="Bowser T.A."/>
            <person name="Graham I.A."/>
            <person name="Ye K."/>
        </authorList>
    </citation>
    <scope>NUCLEOTIDE SEQUENCE [LARGE SCALE GENOMIC DNA]</scope>
    <source>
        <strain evidence="8">cv. HN1</strain>
        <tissue evidence="7">Leaves</tissue>
    </source>
</reference>
<dbReference type="Gramene" id="RZC76776">
    <property type="protein sequence ID" value="RZC76776"/>
    <property type="gene ID" value="C5167_000904"/>
</dbReference>
<proteinExistence type="predicted"/>
<evidence type="ECO:0000256" key="4">
    <source>
        <dbReference type="ARBA" id="ARBA00022840"/>
    </source>
</evidence>
<dbReference type="Pfam" id="PF00270">
    <property type="entry name" value="DEAD"/>
    <property type="match status" value="1"/>
</dbReference>
<protein>
    <recommendedName>
        <fullName evidence="6">DEAD/DEAH-box helicase domain-containing protein</fullName>
    </recommendedName>
</protein>
<dbReference type="GO" id="GO:0005524">
    <property type="term" value="F:ATP binding"/>
    <property type="evidence" value="ECO:0007669"/>
    <property type="project" value="UniProtKB-KW"/>
</dbReference>
<evidence type="ECO:0000313" key="8">
    <source>
        <dbReference type="Proteomes" id="UP000316621"/>
    </source>
</evidence>
<name>A0A4Y7KV80_PAPSO</name>
<dbReference type="PANTHER" id="PTHR47960">
    <property type="entry name" value="DEAD-BOX ATP-DEPENDENT RNA HELICASE 50"/>
    <property type="match status" value="1"/>
</dbReference>
<dbReference type="STRING" id="3469.A0A4Y7KV80"/>
<gene>
    <name evidence="7" type="ORF">C5167_000904</name>
</gene>
<accession>A0A4Y7KV80</accession>
<dbReference type="OMA" id="SICRIPL"/>
<evidence type="ECO:0000256" key="1">
    <source>
        <dbReference type="ARBA" id="ARBA00022741"/>
    </source>
</evidence>
<evidence type="ECO:0000256" key="2">
    <source>
        <dbReference type="ARBA" id="ARBA00022801"/>
    </source>
</evidence>
<dbReference type="AlphaFoldDB" id="A0A4Y7KV80"/>
<feature type="compositionally biased region" description="Basic residues" evidence="5">
    <location>
        <begin position="9"/>
        <end position="19"/>
    </location>
</feature>
<keyword evidence="3" id="KW-0347">Helicase</keyword>
<keyword evidence="2" id="KW-0378">Hydrolase</keyword>
<evidence type="ECO:0000256" key="3">
    <source>
        <dbReference type="ARBA" id="ARBA00022806"/>
    </source>
</evidence>
<dbReference type="Gene3D" id="3.40.50.300">
    <property type="entry name" value="P-loop containing nucleotide triphosphate hydrolases"/>
    <property type="match status" value="1"/>
</dbReference>
<feature type="region of interest" description="Disordered" evidence="5">
    <location>
        <begin position="1"/>
        <end position="22"/>
    </location>
</feature>
<keyword evidence="8" id="KW-1185">Reference proteome</keyword>
<dbReference type="SUPFAM" id="SSF52540">
    <property type="entry name" value="P-loop containing nucleoside triphosphate hydrolases"/>
    <property type="match status" value="1"/>
</dbReference>